<sequence>MDDKHLQDQLDFIRLISHDATASFTKMEDFPRAIECLSEILNASFVMLTTVFKDEHNLEYQFKSHLYATGKPNNSDKHLFVKYRFSDCPRSWKIGCKMTLSR</sequence>
<keyword evidence="2" id="KW-1185">Reference proteome</keyword>
<reference evidence="1 2" key="1">
    <citation type="submission" date="2023-01" db="EMBL/GenBank/DDBJ databases">
        <title>Psychrosphaera sp. nov., isolated from marine algae.</title>
        <authorList>
            <person name="Bayburt H."/>
            <person name="Choi B.J."/>
            <person name="Kim J.M."/>
            <person name="Choi D.G."/>
            <person name="Jeon C.O."/>
        </authorList>
    </citation>
    <scope>NUCLEOTIDE SEQUENCE [LARGE SCALE GENOMIC DNA]</scope>
    <source>
        <strain evidence="1 2">G1-22</strain>
    </source>
</reference>
<organism evidence="1 2">
    <name type="scientific">Psychrosphaera algicola</name>
    <dbReference type="NCBI Taxonomy" id="3023714"/>
    <lineage>
        <taxon>Bacteria</taxon>
        <taxon>Pseudomonadati</taxon>
        <taxon>Pseudomonadota</taxon>
        <taxon>Gammaproteobacteria</taxon>
        <taxon>Alteromonadales</taxon>
        <taxon>Pseudoalteromonadaceae</taxon>
        <taxon>Psychrosphaera</taxon>
    </lineage>
</organism>
<dbReference type="EMBL" id="JAQOMS010000002">
    <property type="protein sequence ID" value="MDC2889806.1"/>
    <property type="molecule type" value="Genomic_DNA"/>
</dbReference>
<dbReference type="Proteomes" id="UP001528411">
    <property type="component" value="Unassembled WGS sequence"/>
</dbReference>
<proteinExistence type="predicted"/>
<name>A0ABT5FGF7_9GAMM</name>
<dbReference type="RefSeq" id="WP_272181163.1">
    <property type="nucleotide sequence ID" value="NZ_JAQOMS010000002.1"/>
</dbReference>
<evidence type="ECO:0000313" key="1">
    <source>
        <dbReference type="EMBL" id="MDC2889806.1"/>
    </source>
</evidence>
<accession>A0ABT5FGF7</accession>
<protein>
    <submittedName>
        <fullName evidence="1">Uncharacterized protein</fullName>
    </submittedName>
</protein>
<gene>
    <name evidence="1" type="ORF">PN838_14785</name>
</gene>
<comment type="caution">
    <text evidence="1">The sequence shown here is derived from an EMBL/GenBank/DDBJ whole genome shotgun (WGS) entry which is preliminary data.</text>
</comment>
<evidence type="ECO:0000313" key="2">
    <source>
        <dbReference type="Proteomes" id="UP001528411"/>
    </source>
</evidence>